<dbReference type="SUPFAM" id="SSF50969">
    <property type="entry name" value="YVTN repeat-like/Quinoprotein amine dehydrogenase"/>
    <property type="match status" value="1"/>
</dbReference>
<dbReference type="SUPFAM" id="SSF63829">
    <property type="entry name" value="Calcium-dependent phosphotriesterase"/>
    <property type="match status" value="1"/>
</dbReference>
<dbReference type="InterPro" id="IPR011044">
    <property type="entry name" value="Quino_amine_DH_bsu"/>
</dbReference>
<evidence type="ECO:0000313" key="2">
    <source>
        <dbReference type="EMBL" id="KJE75230.1"/>
    </source>
</evidence>
<evidence type="ECO:0000256" key="1">
    <source>
        <dbReference type="SAM" id="MobiDB-lite"/>
    </source>
</evidence>
<sequence>MSKKKGTLGTETSWVREVIRLHFERGRKESKRDCSVAWDITCYGHKDPRDCQSDHELPSILREPPLAYPQCRERRRSLGAKTVAHPPRRSQNAWLITFLVSSLLLVACGSTNSSSASSTLSRTNAEKVLVGAYDHTIATGSFTLASTLHETVAGRKLRPFSSSEVITTNPPAARLAISQPTGGAQEQVVIGDTEYLQVSASIRKGTTKRWLAFPLTPQAGVTNSGTIGTVVTSHGATGSLSGGPLAPLNLVKDHASGQVQELGRSTIGTTLTTAYRTSFLQRTERTQPDLSRSGEVTITTTNEIQHVTLTVWISGTPTSLIKQLVITQRATVDHRVETTTSTERFSGFGNPVQITPPPINSVSTDPPGVSGGRQTTAPRDTPLAANPVFTAAKTFKLGLAGTQIVPVNNGALIVAEPKGHSTTLIRLDPATRAITAMATMPNVNTMTYAYGELMVETSSPSHSGADATTLEALNPETLSTLYERALPDPLSGRGSSMSSMVSAGGRLWVATTTQLLGFSSSLRLLAHVAIPNGNQSVVELAAPPDGQTLYTTVTGDGGGPVEVQQRDLINGKVVASLPRRAAPIGIGGVQIVPTNTSIWLAAPTGLEGQLDRIEFASSSNHALTDSTISANTASFSNGLRLVIAGPTLWVYEINNALLQCRSSATGSLLATAKTLPVIFDIATLRDGELAVAFANDEIAIGRPSSTCIG</sequence>
<feature type="region of interest" description="Disordered" evidence="1">
    <location>
        <begin position="343"/>
        <end position="382"/>
    </location>
</feature>
<protein>
    <submittedName>
        <fullName evidence="2">Uncharacterized protein</fullName>
    </submittedName>
</protein>
<dbReference type="Gene3D" id="2.50.20.20">
    <property type="match status" value="1"/>
</dbReference>
<keyword evidence="3" id="KW-1185">Reference proteome</keyword>
<dbReference type="AlphaFoldDB" id="A0A0D8FPM5"/>
<organism evidence="2 3">
    <name type="scientific">Ferrimicrobium acidiphilum DSM 19497</name>
    <dbReference type="NCBI Taxonomy" id="1121877"/>
    <lineage>
        <taxon>Bacteria</taxon>
        <taxon>Bacillati</taxon>
        <taxon>Actinomycetota</taxon>
        <taxon>Acidimicrobiia</taxon>
        <taxon>Acidimicrobiales</taxon>
        <taxon>Acidimicrobiaceae</taxon>
        <taxon>Ferrimicrobium</taxon>
    </lineage>
</organism>
<dbReference type="RefSeq" id="WP_052566603.1">
    <property type="nucleotide sequence ID" value="NZ_JQKF01000091.1"/>
</dbReference>
<reference evidence="2 3" key="1">
    <citation type="submission" date="2015-01" db="EMBL/GenBank/DDBJ databases">
        <title>Draft genome of the acidophilic iron oxidizer Ferrimicrobium acidiphilum strain T23.</title>
        <authorList>
            <person name="Poehlein A."/>
            <person name="Eisen S."/>
            <person name="Schloemann M."/>
            <person name="Johnson B.D."/>
            <person name="Daniel R."/>
            <person name="Muehling M."/>
        </authorList>
    </citation>
    <scope>NUCLEOTIDE SEQUENCE [LARGE SCALE GENOMIC DNA]</scope>
    <source>
        <strain evidence="2 3">T23</strain>
    </source>
</reference>
<accession>A0A0D8FPM5</accession>
<proteinExistence type="predicted"/>
<comment type="caution">
    <text evidence="2">The sequence shown here is derived from an EMBL/GenBank/DDBJ whole genome shotgun (WGS) entry which is preliminary data.</text>
</comment>
<name>A0A0D8FPM5_9ACTN</name>
<dbReference type="EMBL" id="JXUW01000056">
    <property type="protein sequence ID" value="KJE75230.1"/>
    <property type="molecule type" value="Genomic_DNA"/>
</dbReference>
<gene>
    <name evidence="2" type="ORF">FEAC_30370</name>
</gene>
<dbReference type="Proteomes" id="UP000032336">
    <property type="component" value="Unassembled WGS sequence"/>
</dbReference>
<evidence type="ECO:0000313" key="3">
    <source>
        <dbReference type="Proteomes" id="UP000032336"/>
    </source>
</evidence>